<evidence type="ECO:0000256" key="1">
    <source>
        <dbReference type="ARBA" id="ARBA00022618"/>
    </source>
</evidence>
<feature type="topological domain" description="Cytoplasmic" evidence="8">
    <location>
        <begin position="22"/>
        <end position="561"/>
    </location>
</feature>
<evidence type="ECO:0000313" key="10">
    <source>
        <dbReference type="Proteomes" id="UP001387364"/>
    </source>
</evidence>
<keyword evidence="7 8" id="KW-0131">Cell cycle</keyword>
<evidence type="ECO:0000256" key="8">
    <source>
        <dbReference type="HAMAP-Rule" id="MF_00728"/>
    </source>
</evidence>
<keyword evidence="6 8" id="KW-0717">Septation</keyword>
<evidence type="ECO:0000256" key="7">
    <source>
        <dbReference type="ARBA" id="ARBA00023306"/>
    </source>
</evidence>
<keyword evidence="3 8" id="KW-1133">Transmembrane helix</keyword>
<keyword evidence="4 8" id="KW-0175">Coiled coil</keyword>
<dbReference type="InterPro" id="IPR010379">
    <property type="entry name" value="EzrA"/>
</dbReference>
<comment type="function">
    <text evidence="8">Negative regulator of FtsZ ring formation; modulates the frequency and position of FtsZ ring formation. Inhibits FtsZ ring formation at polar sites. Interacts either with FtsZ or with one of its binding partners to promote depolymerization.</text>
</comment>
<evidence type="ECO:0000313" key="9">
    <source>
        <dbReference type="EMBL" id="WXB92321.1"/>
    </source>
</evidence>
<dbReference type="HAMAP" id="MF_00728">
    <property type="entry name" value="EzrA"/>
    <property type="match status" value="1"/>
</dbReference>
<evidence type="ECO:0000256" key="4">
    <source>
        <dbReference type="ARBA" id="ARBA00023054"/>
    </source>
</evidence>
<dbReference type="RefSeq" id="WP_338750698.1">
    <property type="nucleotide sequence ID" value="NZ_CP147404.1"/>
</dbReference>
<dbReference type="EMBL" id="CP147404">
    <property type="protein sequence ID" value="WXB92321.1"/>
    <property type="molecule type" value="Genomic_DNA"/>
</dbReference>
<keyword evidence="1 8" id="KW-0132">Cell division</keyword>
<comment type="similarity">
    <text evidence="8">Belongs to the EzrA family.</text>
</comment>
<evidence type="ECO:0000256" key="3">
    <source>
        <dbReference type="ARBA" id="ARBA00022989"/>
    </source>
</evidence>
<keyword evidence="10" id="KW-1185">Reference proteome</keyword>
<organism evidence="9 10">
    <name type="scientific">Bacillus kandeliae</name>
    <dbReference type="NCBI Taxonomy" id="3129297"/>
    <lineage>
        <taxon>Bacteria</taxon>
        <taxon>Bacillati</taxon>
        <taxon>Bacillota</taxon>
        <taxon>Bacilli</taxon>
        <taxon>Bacillales</taxon>
        <taxon>Bacillaceae</taxon>
        <taxon>Bacillus</taxon>
    </lineage>
</organism>
<keyword evidence="2 8" id="KW-0812">Transmembrane</keyword>
<dbReference type="NCBIfam" id="NF003413">
    <property type="entry name" value="PRK04778.1-7"/>
    <property type="match status" value="1"/>
</dbReference>
<protein>
    <recommendedName>
        <fullName evidence="8">Septation ring formation regulator EzrA</fullName>
    </recommendedName>
</protein>
<gene>
    <name evidence="8 9" type="primary">ezrA</name>
    <name evidence="9" type="ORF">WDJ61_13800</name>
</gene>
<reference evidence="9 10" key="1">
    <citation type="submission" date="2024-02" db="EMBL/GenBank/DDBJ databases">
        <title>Seven novel Bacillus-like species.</title>
        <authorList>
            <person name="Liu G."/>
        </authorList>
    </citation>
    <scope>NUCLEOTIDE SEQUENCE [LARGE SCALE GENOMIC DNA]</scope>
    <source>
        <strain evidence="9 10">FJAT-52991</strain>
    </source>
</reference>
<sequence>MKYVIGGILIVAILLIIAYINRRKLFKQIDELEQKKIELMNQPVSEELTKVKQLNMTGQTEELFDRWRAMWDEVLAEELPNADEKLLESEEWLNKYRFGKTRGINEEISDQLEKSEEKVNTILAELQVLIGSEEQNRKESEDIKEKQRAARKQLLAHRHTFGKAAPIFEIQLDALSSQFDKFEDLTNEGNYLEARETILKLQEDMTLILHKMERIPVLLSETTNLLPSQLDEIQSGYREMKRSGYLLDHLHIEKEIADLREQLAQFKEHIIKTDTHEVEDDIRDVKDSIDFFYDLLEKEVDAKHFIIENNESTREKIEHIQQANEQLQDETEVVRQSYQLVEEEAGLPHKIEEEIFRVVKKYDILESRILQQNTAYSFLHDELKEIHEQLEELQKEQTSFTHFLQTLRKDEMGAQDKLLELRRRVNDIFRMIQKSNMPGVPEFYQSLTEEAKNRVEEVVDCLNEKPLNMKQVQDKLREAVQSVEHLEKKTAEIIEQAELAERIIQYGNRYKRSHPAISSQLNQAEMAFRNYDYRAALEEAATAIDKVDPKGLKKLEKMMNS</sequence>
<evidence type="ECO:0000256" key="2">
    <source>
        <dbReference type="ARBA" id="ARBA00022692"/>
    </source>
</evidence>
<accession>A0ABZ2N3Q0</accession>
<name>A0ABZ2N3Q0_9BACI</name>
<dbReference type="Pfam" id="PF06160">
    <property type="entry name" value="EzrA"/>
    <property type="match status" value="1"/>
</dbReference>
<feature type="coiled-coil region" evidence="8">
    <location>
        <begin position="376"/>
        <end position="424"/>
    </location>
</feature>
<keyword evidence="8" id="KW-1003">Cell membrane</keyword>
<dbReference type="Proteomes" id="UP001387364">
    <property type="component" value="Chromosome"/>
</dbReference>
<evidence type="ECO:0000256" key="5">
    <source>
        <dbReference type="ARBA" id="ARBA00023136"/>
    </source>
</evidence>
<feature type="topological domain" description="Extracellular" evidence="8">
    <location>
        <begin position="1"/>
        <end position="2"/>
    </location>
</feature>
<evidence type="ECO:0000256" key="6">
    <source>
        <dbReference type="ARBA" id="ARBA00023210"/>
    </source>
</evidence>
<keyword evidence="5 8" id="KW-0472">Membrane</keyword>
<feature type="coiled-coil region" evidence="8">
    <location>
        <begin position="310"/>
        <end position="344"/>
    </location>
</feature>
<comment type="subcellular location">
    <subcellularLocation>
        <location evidence="8">Cell membrane</location>
        <topology evidence="8">Single-pass membrane protein</topology>
    </subcellularLocation>
    <text evidence="8">Colocalized with FtsZ to the nascent septal site.</text>
</comment>
<feature type="coiled-coil region" evidence="8">
    <location>
        <begin position="469"/>
        <end position="503"/>
    </location>
</feature>
<proteinExistence type="inferred from homology"/>